<sequence>MANRGSFSQPNFASQGCGADDLYRELWKACAGPLVDIPRVGEKVFYFPQGHMEQLEASTNQELNQTIPLFNLPSKILCSVMDIQLRAEQDTDEVYAQITLVPEQDQSEPTSPESYPPEPPTPIVYSFCKVLTASDTSTHGGFSVHKKHAIECLPGLDMNKEIPTQELITKDLHGSKWQFKHIYRGQPKRHLLTTGWSTFVTSKRLVAGDSFVFLRGENGEMRVGVQRVSRQQCSMPSSVISSQSMHLGVLATASHAVATRTLFVVFNKPRTSQFIVGLNKYLEAVNNCFGVGMRFKMRFEGEDSPERRFTGTIVGVEDLSSQWENSKWRSLKVQWDDAASIARPERVSPWEIEPFVPSPSNKRPRPPPNEVPIHEATASAVWVFGVDLKSPSNALLAEKPQVKLGGVYYGGIGEHGPSTVSGADSGQVSEHSKVTKEQTLEQMQVSPKEVQSKQSCSTRSTKVQMQGTVVCRAVDLTSLTSYAELIDELEEKFQIQGELHRRNKWNIIFIDNEGDANLMGDHSWGHEGKPEDILNPKKKLLEKNSKALTYSHFCKYACSEEVSELQDMGGPAQEKMNRCVPSEEVPELQDMGGPAQGGFSVAFDPLDGSSIVDTNFTVGTIFGVWPGDKLTGVTGRDQVAAAMGIYGPRTTYVLALKDIPGTHEFLLLDEGKWLRVKDTTEIAEGKMFSPGNLRATFDNPDYDKVTLY</sequence>
<dbReference type="Proteomes" id="UP001062846">
    <property type="component" value="Chromosome 2"/>
</dbReference>
<comment type="caution">
    <text evidence="1">The sequence shown here is derived from an EMBL/GenBank/DDBJ whole genome shotgun (WGS) entry which is preliminary data.</text>
</comment>
<proteinExistence type="predicted"/>
<gene>
    <name evidence="1" type="ORF">RHMOL_Rhmol02G0305700</name>
</gene>
<reference evidence="1" key="1">
    <citation type="submission" date="2022-02" db="EMBL/GenBank/DDBJ databases">
        <title>Plant Genome Project.</title>
        <authorList>
            <person name="Zhang R.-G."/>
        </authorList>
    </citation>
    <scope>NUCLEOTIDE SEQUENCE</scope>
    <source>
        <strain evidence="1">AT1</strain>
    </source>
</reference>
<name>A0ACC0PXC7_RHOML</name>
<organism evidence="1 2">
    <name type="scientific">Rhododendron molle</name>
    <name type="common">Chinese azalea</name>
    <name type="synonym">Azalea mollis</name>
    <dbReference type="NCBI Taxonomy" id="49168"/>
    <lineage>
        <taxon>Eukaryota</taxon>
        <taxon>Viridiplantae</taxon>
        <taxon>Streptophyta</taxon>
        <taxon>Embryophyta</taxon>
        <taxon>Tracheophyta</taxon>
        <taxon>Spermatophyta</taxon>
        <taxon>Magnoliopsida</taxon>
        <taxon>eudicotyledons</taxon>
        <taxon>Gunneridae</taxon>
        <taxon>Pentapetalae</taxon>
        <taxon>asterids</taxon>
        <taxon>Ericales</taxon>
        <taxon>Ericaceae</taxon>
        <taxon>Ericoideae</taxon>
        <taxon>Rhodoreae</taxon>
        <taxon>Rhododendron</taxon>
    </lineage>
</organism>
<evidence type="ECO:0000313" key="1">
    <source>
        <dbReference type="EMBL" id="KAI8569811.1"/>
    </source>
</evidence>
<evidence type="ECO:0000313" key="2">
    <source>
        <dbReference type="Proteomes" id="UP001062846"/>
    </source>
</evidence>
<keyword evidence="2" id="KW-1185">Reference proteome</keyword>
<protein>
    <submittedName>
        <fullName evidence="1">Uncharacterized protein</fullName>
    </submittedName>
</protein>
<accession>A0ACC0PXC7</accession>
<dbReference type="EMBL" id="CM046389">
    <property type="protein sequence ID" value="KAI8569811.1"/>
    <property type="molecule type" value="Genomic_DNA"/>
</dbReference>